<gene>
    <name evidence="2" type="ORF">Val02_76280</name>
</gene>
<evidence type="ECO:0000256" key="1">
    <source>
        <dbReference type="SAM" id="MobiDB-lite"/>
    </source>
</evidence>
<comment type="caution">
    <text evidence="2">The sequence shown here is derived from an EMBL/GenBank/DDBJ whole genome shotgun (WGS) entry which is preliminary data.</text>
</comment>
<sequence length="68" mass="7598">MTQPGEDLHELDVPSGRAFDVPVADAYEQDVPANPATERPVPRVRFDADEADVLEQSQVVDLDDDYDR</sequence>
<reference evidence="2" key="1">
    <citation type="submission" date="2021-01" db="EMBL/GenBank/DDBJ databases">
        <title>Whole genome shotgun sequence of Virgisporangium aliadipatigenens NBRC 105644.</title>
        <authorList>
            <person name="Komaki H."/>
            <person name="Tamura T."/>
        </authorList>
    </citation>
    <scope>NUCLEOTIDE SEQUENCE</scope>
    <source>
        <strain evidence="2">NBRC 105644</strain>
    </source>
</reference>
<keyword evidence="3" id="KW-1185">Reference proteome</keyword>
<organism evidence="2 3">
    <name type="scientific">Virgisporangium aliadipatigenens</name>
    <dbReference type="NCBI Taxonomy" id="741659"/>
    <lineage>
        <taxon>Bacteria</taxon>
        <taxon>Bacillati</taxon>
        <taxon>Actinomycetota</taxon>
        <taxon>Actinomycetes</taxon>
        <taxon>Micromonosporales</taxon>
        <taxon>Micromonosporaceae</taxon>
        <taxon>Virgisporangium</taxon>
    </lineage>
</organism>
<protein>
    <submittedName>
        <fullName evidence="2">Uncharacterized protein</fullName>
    </submittedName>
</protein>
<accession>A0A8J4DW30</accession>
<evidence type="ECO:0000313" key="3">
    <source>
        <dbReference type="Proteomes" id="UP000619260"/>
    </source>
</evidence>
<dbReference type="AlphaFoldDB" id="A0A8J4DW30"/>
<evidence type="ECO:0000313" key="2">
    <source>
        <dbReference type="EMBL" id="GIJ50742.1"/>
    </source>
</evidence>
<dbReference type="Proteomes" id="UP000619260">
    <property type="component" value="Unassembled WGS sequence"/>
</dbReference>
<name>A0A8J4DW30_9ACTN</name>
<dbReference type="RefSeq" id="WP_203904171.1">
    <property type="nucleotide sequence ID" value="NZ_BOPF01000039.1"/>
</dbReference>
<proteinExistence type="predicted"/>
<dbReference type="EMBL" id="BOPF01000039">
    <property type="protein sequence ID" value="GIJ50742.1"/>
    <property type="molecule type" value="Genomic_DNA"/>
</dbReference>
<feature type="region of interest" description="Disordered" evidence="1">
    <location>
        <begin position="29"/>
        <end position="68"/>
    </location>
</feature>